<evidence type="ECO:0000256" key="2">
    <source>
        <dbReference type="ARBA" id="ARBA00022475"/>
    </source>
</evidence>
<dbReference type="eggNOG" id="COG2244">
    <property type="taxonomic scope" value="Bacteria"/>
</dbReference>
<evidence type="ECO:0000256" key="4">
    <source>
        <dbReference type="ARBA" id="ARBA00022989"/>
    </source>
</evidence>
<dbReference type="STRING" id="547042.BACCOPRO_01715"/>
<feature type="transmembrane region" description="Helical" evidence="6">
    <location>
        <begin position="49"/>
        <end position="72"/>
    </location>
</feature>
<feature type="transmembrane region" description="Helical" evidence="6">
    <location>
        <begin position="12"/>
        <end position="29"/>
    </location>
</feature>
<dbReference type="RefSeq" id="WP_008142381.1">
    <property type="nucleotide sequence ID" value="NZ_EQ973638.1"/>
</dbReference>
<feature type="transmembrane region" description="Helical" evidence="6">
    <location>
        <begin position="162"/>
        <end position="179"/>
    </location>
</feature>
<evidence type="ECO:0000256" key="3">
    <source>
        <dbReference type="ARBA" id="ARBA00022692"/>
    </source>
</evidence>
<keyword evidence="4 6" id="KW-1133">Transmembrane helix</keyword>
<feature type="transmembrane region" description="Helical" evidence="6">
    <location>
        <begin position="185"/>
        <end position="204"/>
    </location>
</feature>
<feature type="transmembrane region" description="Helical" evidence="6">
    <location>
        <begin position="371"/>
        <end position="391"/>
    </location>
</feature>
<feature type="transmembrane region" description="Helical" evidence="6">
    <location>
        <begin position="440"/>
        <end position="460"/>
    </location>
</feature>
<keyword evidence="2" id="KW-1003">Cell membrane</keyword>
<feature type="transmembrane region" description="Helical" evidence="6">
    <location>
        <begin position="279"/>
        <end position="297"/>
    </location>
</feature>
<dbReference type="GeneID" id="78404491"/>
<sequence length="514" mass="59006">MTESRVKKSILNARVNLIFYFLSLGLSFFSRKIFLENLGADFIGLSGTLVNILGFLSLAEMGIGTAVAYNLFKPLQEKDTEKINDIISVLGFLYKKIGIFIFIAALIISGFLPFIFKETIIPIGIIYFAFFSILFSSLCSYFINYKQILLTADQKNYLVTKYLQSALLLKTIIQIIIAYTLQNYYLWIALEIIAATLSCVLLNWKINKEYTWLKVSISRGKEAYPKNMQIITHTKQIFIHKFKDFLLSQSDQILIFAFVSLKMVAYYGNYTLITAKISQIFLTAIDGFSASIGNLVAEGDKNKIMKIFWEVYCINSFIASFLVFALYHLLEPFIFLWLGEEYILEHTILILLLINIFIMETRKTVDMFNGAYGLFADTWAAWTEGSINIIVTIIAALHWGIIGILLGKIVSLFFIIVLWKPIYLFKVGLHEKISIYWKGVLKYLIVFIVSFLIIHIFTTILPINPKSSFIDWILYATITIPLFSIIYIYGLYLLCPGVKSLLQRIPFINKYIKP</sequence>
<dbReference type="HOGENOM" id="CLU_040274_1_0_10"/>
<dbReference type="EMBL" id="ACBW01000121">
    <property type="protein sequence ID" value="EEF76217.1"/>
    <property type="molecule type" value="Genomic_DNA"/>
</dbReference>
<feature type="transmembrane region" description="Helical" evidence="6">
    <location>
        <begin position="120"/>
        <end position="142"/>
    </location>
</feature>
<comment type="subcellular location">
    <subcellularLocation>
        <location evidence="1">Cell membrane</location>
        <topology evidence="1">Multi-pass membrane protein</topology>
    </subcellularLocation>
</comment>
<organism evidence="7 8">
    <name type="scientific">Phocaeicola coprophilus DSM 18228 = JCM 13818</name>
    <dbReference type="NCBI Taxonomy" id="547042"/>
    <lineage>
        <taxon>Bacteria</taxon>
        <taxon>Pseudomonadati</taxon>
        <taxon>Bacteroidota</taxon>
        <taxon>Bacteroidia</taxon>
        <taxon>Bacteroidales</taxon>
        <taxon>Bacteroidaceae</taxon>
        <taxon>Phocaeicola</taxon>
    </lineage>
</organism>
<evidence type="ECO:0000256" key="5">
    <source>
        <dbReference type="ARBA" id="ARBA00023136"/>
    </source>
</evidence>
<feature type="transmembrane region" description="Helical" evidence="6">
    <location>
        <begin position="472"/>
        <end position="494"/>
    </location>
</feature>
<feature type="transmembrane region" description="Helical" evidence="6">
    <location>
        <begin position="309"/>
        <end position="330"/>
    </location>
</feature>
<evidence type="ECO:0000256" key="6">
    <source>
        <dbReference type="SAM" id="Phobius"/>
    </source>
</evidence>
<gene>
    <name evidence="7" type="ORF">BACCOPRO_01715</name>
</gene>
<feature type="transmembrane region" description="Helical" evidence="6">
    <location>
        <begin position="342"/>
        <end position="359"/>
    </location>
</feature>
<dbReference type="GO" id="GO:0005886">
    <property type="term" value="C:plasma membrane"/>
    <property type="evidence" value="ECO:0007669"/>
    <property type="project" value="UniProtKB-SubCell"/>
</dbReference>
<keyword evidence="8" id="KW-1185">Reference proteome</keyword>
<name>S0F907_9BACT</name>
<evidence type="ECO:0000256" key="1">
    <source>
        <dbReference type="ARBA" id="ARBA00004651"/>
    </source>
</evidence>
<dbReference type="InterPro" id="IPR050833">
    <property type="entry name" value="Poly_Biosynth_Transport"/>
</dbReference>
<protein>
    <recommendedName>
        <fullName evidence="9">Polysaccharide biosynthesis protein</fullName>
    </recommendedName>
</protein>
<keyword evidence="3 6" id="KW-0812">Transmembrane</keyword>
<dbReference type="OrthoDB" id="8609648at2"/>
<reference evidence="7 8" key="1">
    <citation type="submission" date="2008-12" db="EMBL/GenBank/DDBJ databases">
        <authorList>
            <person name="Fulton L."/>
            <person name="Clifton S."/>
            <person name="Fulton B."/>
            <person name="Xu J."/>
            <person name="Minx P."/>
            <person name="Pepin K.H."/>
            <person name="Johnson M."/>
            <person name="Bhonagiri V."/>
            <person name="Nash W.E."/>
            <person name="Mardis E.R."/>
            <person name="Wilson R.K."/>
        </authorList>
    </citation>
    <scope>NUCLEOTIDE SEQUENCE [LARGE SCALE GENOMIC DNA]</scope>
    <source>
        <strain evidence="7 8">DSM 18228</strain>
    </source>
</reference>
<dbReference type="PANTHER" id="PTHR30250">
    <property type="entry name" value="PST FAMILY PREDICTED COLANIC ACID TRANSPORTER"/>
    <property type="match status" value="1"/>
</dbReference>
<proteinExistence type="predicted"/>
<evidence type="ECO:0000313" key="7">
    <source>
        <dbReference type="EMBL" id="EEF76217.1"/>
    </source>
</evidence>
<feature type="transmembrane region" description="Helical" evidence="6">
    <location>
        <begin position="397"/>
        <end position="419"/>
    </location>
</feature>
<feature type="transmembrane region" description="Helical" evidence="6">
    <location>
        <begin position="93"/>
        <end position="114"/>
    </location>
</feature>
<accession>S0F907</accession>
<dbReference type="AlphaFoldDB" id="S0F907"/>
<dbReference type="Proteomes" id="UP000014073">
    <property type="component" value="Unassembled WGS sequence"/>
</dbReference>
<comment type="caution">
    <text evidence="7">The sequence shown here is derived from an EMBL/GenBank/DDBJ whole genome shotgun (WGS) entry which is preliminary data.</text>
</comment>
<dbReference type="PANTHER" id="PTHR30250:SF26">
    <property type="entry name" value="PSMA PROTEIN"/>
    <property type="match status" value="1"/>
</dbReference>
<evidence type="ECO:0000313" key="8">
    <source>
        <dbReference type="Proteomes" id="UP000014073"/>
    </source>
</evidence>
<keyword evidence="5 6" id="KW-0472">Membrane</keyword>
<evidence type="ECO:0008006" key="9">
    <source>
        <dbReference type="Google" id="ProtNLM"/>
    </source>
</evidence>
<feature type="transmembrane region" description="Helical" evidence="6">
    <location>
        <begin position="253"/>
        <end position="273"/>
    </location>
</feature>